<feature type="region of interest" description="Disordered" evidence="1">
    <location>
        <begin position="277"/>
        <end position="304"/>
    </location>
</feature>
<feature type="compositionally biased region" description="Polar residues" evidence="1">
    <location>
        <begin position="439"/>
        <end position="450"/>
    </location>
</feature>
<keyword evidence="3" id="KW-1185">Reference proteome</keyword>
<feature type="region of interest" description="Disordered" evidence="1">
    <location>
        <begin position="427"/>
        <end position="450"/>
    </location>
</feature>
<evidence type="ECO:0000256" key="1">
    <source>
        <dbReference type="SAM" id="MobiDB-lite"/>
    </source>
</evidence>
<dbReference type="OrthoDB" id="21678at2759"/>
<reference evidence="2" key="1">
    <citation type="journal article" date="2019" name="Environ. Microbiol.">
        <title>Fungal ecological strategies reflected in gene transcription - a case study of two litter decomposers.</title>
        <authorList>
            <person name="Barbi F."/>
            <person name="Kohler A."/>
            <person name="Barry K."/>
            <person name="Baskaran P."/>
            <person name="Daum C."/>
            <person name="Fauchery L."/>
            <person name="Ihrmark K."/>
            <person name="Kuo A."/>
            <person name="LaButti K."/>
            <person name="Lipzen A."/>
            <person name="Morin E."/>
            <person name="Grigoriev I.V."/>
            <person name="Henrissat B."/>
            <person name="Lindahl B."/>
            <person name="Martin F."/>
        </authorList>
    </citation>
    <scope>NUCLEOTIDE SEQUENCE</scope>
    <source>
        <strain evidence="2">JB14</strain>
    </source>
</reference>
<dbReference type="AlphaFoldDB" id="A0A6A4HJP3"/>
<name>A0A6A4HJP3_9AGAR</name>
<evidence type="ECO:0000313" key="2">
    <source>
        <dbReference type="EMBL" id="KAE9399052.1"/>
    </source>
</evidence>
<feature type="region of interest" description="Disordered" evidence="1">
    <location>
        <begin position="1"/>
        <end position="34"/>
    </location>
</feature>
<evidence type="ECO:0000313" key="3">
    <source>
        <dbReference type="Proteomes" id="UP000799118"/>
    </source>
</evidence>
<dbReference type="EMBL" id="ML769474">
    <property type="protein sequence ID" value="KAE9399052.1"/>
    <property type="molecule type" value="Genomic_DNA"/>
</dbReference>
<organism evidence="2 3">
    <name type="scientific">Gymnopus androsaceus JB14</name>
    <dbReference type="NCBI Taxonomy" id="1447944"/>
    <lineage>
        <taxon>Eukaryota</taxon>
        <taxon>Fungi</taxon>
        <taxon>Dikarya</taxon>
        <taxon>Basidiomycota</taxon>
        <taxon>Agaricomycotina</taxon>
        <taxon>Agaricomycetes</taxon>
        <taxon>Agaricomycetidae</taxon>
        <taxon>Agaricales</taxon>
        <taxon>Marasmiineae</taxon>
        <taxon>Omphalotaceae</taxon>
        <taxon>Gymnopus</taxon>
    </lineage>
</organism>
<proteinExistence type="predicted"/>
<sequence length="450" mass="49932">MSISPREGSVLGGEEDSGARYSSMTEEGPRFNEDGLGLHSPVFESEFPNIHGASIQQARTEKSRCGGNTLLEAPFFTQSHGFTIHNSQFYACSGHGFTQCLSSAYAEQEDVPSTAFCVIPRHELHTLSVIYTQKGSRFNSAKRKGSDVVIQVFEGSEARKLWQKTLEFSRRLVNAHALDIIGISPTSADSSDPHYIVFDGASSSNTCRVIASMLRKGAMEVTFIGLQAVYGITSGLDYISKTILPLSDLGIDIFNNANHTVHGDEMDQHMKEEFTNSRRPAPQMQSADDPEIPPVTNMPQSAKHPPRREIIWNASGFSELSLSHISQTYDNLIFNNKNAFQNVVLIYQQPSPNERCGKCGELLPPIIFGSSADIEGDDKERHSKLPVDYDKQCGVINEKAAKCVVTRSRLYDDLLLDWQRLHDPNSNFPNEEQDCIPGMSSNNYANNHYS</sequence>
<accession>A0A6A4HJP3</accession>
<dbReference type="Proteomes" id="UP000799118">
    <property type="component" value="Unassembled WGS sequence"/>
</dbReference>
<gene>
    <name evidence="2" type="ORF">BT96DRAFT_939713</name>
</gene>
<protein>
    <submittedName>
        <fullName evidence="2">Uncharacterized protein</fullName>
    </submittedName>
</protein>